<reference evidence="1" key="1">
    <citation type="submission" date="2014-11" db="EMBL/GenBank/DDBJ databases">
        <authorList>
            <person name="Amaro Gonzalez C."/>
        </authorList>
    </citation>
    <scope>NUCLEOTIDE SEQUENCE</scope>
</reference>
<reference evidence="1" key="2">
    <citation type="journal article" date="2015" name="Fish Shellfish Immunol.">
        <title>Early steps in the European eel (Anguilla anguilla)-Vibrio vulnificus interaction in the gills: Role of the RtxA13 toxin.</title>
        <authorList>
            <person name="Callol A."/>
            <person name="Pajuelo D."/>
            <person name="Ebbesson L."/>
            <person name="Teles M."/>
            <person name="MacKenzie S."/>
            <person name="Amaro C."/>
        </authorList>
    </citation>
    <scope>NUCLEOTIDE SEQUENCE</scope>
</reference>
<proteinExistence type="predicted"/>
<dbReference type="AlphaFoldDB" id="A0A0E9W4R2"/>
<sequence>MVYFASTVVTSSYTCTKLRSMQNQLLLQCPSYQ</sequence>
<dbReference type="EMBL" id="GBXM01023245">
    <property type="protein sequence ID" value="JAH85332.1"/>
    <property type="molecule type" value="Transcribed_RNA"/>
</dbReference>
<accession>A0A0E9W4R2</accession>
<evidence type="ECO:0000313" key="1">
    <source>
        <dbReference type="EMBL" id="JAH85332.1"/>
    </source>
</evidence>
<name>A0A0E9W4R2_ANGAN</name>
<organism evidence="1">
    <name type="scientific">Anguilla anguilla</name>
    <name type="common">European freshwater eel</name>
    <name type="synonym">Muraena anguilla</name>
    <dbReference type="NCBI Taxonomy" id="7936"/>
    <lineage>
        <taxon>Eukaryota</taxon>
        <taxon>Metazoa</taxon>
        <taxon>Chordata</taxon>
        <taxon>Craniata</taxon>
        <taxon>Vertebrata</taxon>
        <taxon>Euteleostomi</taxon>
        <taxon>Actinopterygii</taxon>
        <taxon>Neopterygii</taxon>
        <taxon>Teleostei</taxon>
        <taxon>Anguilliformes</taxon>
        <taxon>Anguillidae</taxon>
        <taxon>Anguilla</taxon>
    </lineage>
</organism>
<protein>
    <submittedName>
        <fullName evidence="1">Uncharacterized protein</fullName>
    </submittedName>
</protein>